<protein>
    <submittedName>
        <fullName evidence="2">Uncharacterized protein</fullName>
    </submittedName>
</protein>
<gene>
    <name evidence="2" type="ORF">F0562_007192</name>
</gene>
<proteinExistence type="predicted"/>
<evidence type="ECO:0000313" key="2">
    <source>
        <dbReference type="EMBL" id="KAA8525390.1"/>
    </source>
</evidence>
<dbReference type="EMBL" id="CM018046">
    <property type="protein sequence ID" value="KAA8525390.1"/>
    <property type="molecule type" value="Genomic_DNA"/>
</dbReference>
<feature type="region of interest" description="Disordered" evidence="1">
    <location>
        <begin position="303"/>
        <end position="352"/>
    </location>
</feature>
<keyword evidence="3" id="KW-1185">Reference proteome</keyword>
<accession>A0A5J5A4J7</accession>
<evidence type="ECO:0000256" key="1">
    <source>
        <dbReference type="SAM" id="MobiDB-lite"/>
    </source>
</evidence>
<sequence length="352" mass="38759">MGIEHRDFPYSFTTFMAGSGPVEEVDHPTVRGAPKVFKDDNSLRILDQKEKEKRHRAGYDILDFLGLALESPFFDEKEKSSNGEETKDDVFDVQSKGKTLVSAIPLQSSKGIKMPSMEAIVGGSQEAHVDNGFAHPDVVQETGKFCMLLQSVYLSLRLSMIDVAFPRPNFQLSPEKATIDSSLSISSDKGPCLDDVEAIIGGLFWVLLKKNKHAARSPLTVDTRPFLVKKAKVSSFSQALATEAPLSRDALSELQAQLAPEEEEREMAKMLVHRRVARERFKAWRTSTHPLPTLTGKLSNLVSSNAEESHPSPVVENDGQTTRQEKVLNKAVNVGDVGDAQEVADTKSVDVP</sequence>
<reference evidence="2 3" key="1">
    <citation type="submission" date="2019-09" db="EMBL/GenBank/DDBJ databases">
        <title>A chromosome-level genome assembly of the Chinese tupelo Nyssa sinensis.</title>
        <authorList>
            <person name="Yang X."/>
            <person name="Kang M."/>
            <person name="Yang Y."/>
            <person name="Xiong H."/>
            <person name="Wang M."/>
            <person name="Zhang Z."/>
            <person name="Wang Z."/>
            <person name="Wu H."/>
            <person name="Ma T."/>
            <person name="Liu J."/>
            <person name="Xi Z."/>
        </authorList>
    </citation>
    <scope>NUCLEOTIDE SEQUENCE [LARGE SCALE GENOMIC DNA]</scope>
    <source>
        <strain evidence="2">J267</strain>
        <tissue evidence="2">Leaf</tissue>
    </source>
</reference>
<name>A0A5J5A4J7_9ASTE</name>
<organism evidence="2 3">
    <name type="scientific">Nyssa sinensis</name>
    <dbReference type="NCBI Taxonomy" id="561372"/>
    <lineage>
        <taxon>Eukaryota</taxon>
        <taxon>Viridiplantae</taxon>
        <taxon>Streptophyta</taxon>
        <taxon>Embryophyta</taxon>
        <taxon>Tracheophyta</taxon>
        <taxon>Spermatophyta</taxon>
        <taxon>Magnoliopsida</taxon>
        <taxon>eudicotyledons</taxon>
        <taxon>Gunneridae</taxon>
        <taxon>Pentapetalae</taxon>
        <taxon>asterids</taxon>
        <taxon>Cornales</taxon>
        <taxon>Nyssaceae</taxon>
        <taxon>Nyssa</taxon>
    </lineage>
</organism>
<dbReference type="AlphaFoldDB" id="A0A5J5A4J7"/>
<evidence type="ECO:0000313" key="3">
    <source>
        <dbReference type="Proteomes" id="UP000325577"/>
    </source>
</evidence>
<dbReference type="Proteomes" id="UP000325577">
    <property type="component" value="Linkage Group LG3"/>
</dbReference>